<dbReference type="RefSeq" id="WP_230066933.1">
    <property type="nucleotide sequence ID" value="NZ_BAABLL010000008.1"/>
</dbReference>
<dbReference type="Proteomes" id="UP001595773">
    <property type="component" value="Unassembled WGS sequence"/>
</dbReference>
<dbReference type="Gene3D" id="2.60.120.10">
    <property type="entry name" value="Jelly Rolls"/>
    <property type="match status" value="1"/>
</dbReference>
<dbReference type="EMBL" id="JBHSCQ010000017">
    <property type="protein sequence ID" value="MFC4266103.1"/>
    <property type="molecule type" value="Genomic_DNA"/>
</dbReference>
<sequence length="184" mass="19707">MQIIRYADLKATPWANGGGLTRQVAVGPLKTDWDWRISIAEVAKAGPFSVLPGIERILTIIDGELIALTVDGVEHALEKYRPYRFSGDAITSASLPTGALMDLNLMTRRDVFKGYTTIVELSKKRPQPVFDGQFAVLLAGSATVSANDGATTDTLGRLDTVVGSEEEPAISGRGFLAVLSIDPC</sequence>
<proteinExistence type="predicted"/>
<keyword evidence="2" id="KW-1185">Reference proteome</keyword>
<dbReference type="InterPro" id="IPR014710">
    <property type="entry name" value="RmlC-like_jellyroll"/>
</dbReference>
<name>A0ABV8R1U5_9MICC</name>
<evidence type="ECO:0000313" key="1">
    <source>
        <dbReference type="EMBL" id="MFC4266103.1"/>
    </source>
</evidence>
<protein>
    <submittedName>
        <fullName evidence="1">HutD family protein</fullName>
    </submittedName>
</protein>
<dbReference type="PANTHER" id="PTHR37943:SF1">
    <property type="entry name" value="PROTEIN VES"/>
    <property type="match status" value="1"/>
</dbReference>
<organism evidence="1 2">
    <name type="scientific">Arthrobacter cryoconiti</name>
    <dbReference type="NCBI Taxonomy" id="748907"/>
    <lineage>
        <taxon>Bacteria</taxon>
        <taxon>Bacillati</taxon>
        <taxon>Actinomycetota</taxon>
        <taxon>Actinomycetes</taxon>
        <taxon>Micrococcales</taxon>
        <taxon>Micrococcaceae</taxon>
        <taxon>Arthrobacter</taxon>
    </lineage>
</organism>
<dbReference type="InterPro" id="IPR010282">
    <property type="entry name" value="Uncharacterised_HutD/Ves"/>
</dbReference>
<dbReference type="PANTHER" id="PTHR37943">
    <property type="entry name" value="PROTEIN VES"/>
    <property type="match status" value="1"/>
</dbReference>
<gene>
    <name evidence="1" type="ORF">ACFOW9_10875</name>
</gene>
<dbReference type="Pfam" id="PF05962">
    <property type="entry name" value="HutD"/>
    <property type="match status" value="1"/>
</dbReference>
<dbReference type="SUPFAM" id="SSF51182">
    <property type="entry name" value="RmlC-like cupins"/>
    <property type="match status" value="1"/>
</dbReference>
<reference evidence="2" key="1">
    <citation type="journal article" date="2019" name="Int. J. Syst. Evol. Microbiol.">
        <title>The Global Catalogue of Microorganisms (GCM) 10K type strain sequencing project: providing services to taxonomists for standard genome sequencing and annotation.</title>
        <authorList>
            <consortium name="The Broad Institute Genomics Platform"/>
            <consortium name="The Broad Institute Genome Sequencing Center for Infectious Disease"/>
            <person name="Wu L."/>
            <person name="Ma J."/>
        </authorList>
    </citation>
    <scope>NUCLEOTIDE SEQUENCE [LARGE SCALE GENOMIC DNA]</scope>
    <source>
        <strain evidence="2">CGMCC 1.10698</strain>
    </source>
</reference>
<dbReference type="CDD" id="cd20293">
    <property type="entry name" value="cupin_HutD_N"/>
    <property type="match status" value="1"/>
</dbReference>
<accession>A0ABV8R1U5</accession>
<dbReference type="InterPro" id="IPR011051">
    <property type="entry name" value="RmlC_Cupin_sf"/>
</dbReference>
<comment type="caution">
    <text evidence="1">The sequence shown here is derived from an EMBL/GenBank/DDBJ whole genome shotgun (WGS) entry which is preliminary data.</text>
</comment>
<evidence type="ECO:0000313" key="2">
    <source>
        <dbReference type="Proteomes" id="UP001595773"/>
    </source>
</evidence>